<proteinExistence type="predicted"/>
<dbReference type="eggNOG" id="ENOG502Z90N">
    <property type="taxonomic scope" value="Bacteria"/>
</dbReference>
<accession>A0A085BFI8</accession>
<dbReference type="AlphaFoldDB" id="A0A085BFI8"/>
<dbReference type="OrthoDB" id="1271482at2"/>
<gene>
    <name evidence="1" type="ORF">IO89_13605</name>
</gene>
<comment type="caution">
    <text evidence="1">The sequence shown here is derived from an EMBL/GenBank/DDBJ whole genome shotgun (WGS) entry which is preliminary data.</text>
</comment>
<reference evidence="1 2" key="1">
    <citation type="submission" date="2014-07" db="EMBL/GenBank/DDBJ databases">
        <title>Epilithonimonas lactis LMG 22401 Genome.</title>
        <authorList>
            <person name="Pipes S.E."/>
            <person name="Stropko S.J."/>
        </authorList>
    </citation>
    <scope>NUCLEOTIDE SEQUENCE [LARGE SCALE GENOMIC DNA]</scope>
    <source>
        <strain evidence="1 2">LMG 24401</strain>
    </source>
</reference>
<sequence length="259" mass="30582">MIYCEDLQKNLDVCMASKTGKSDNLVKWYDSIGSANLHEREEYQKKTELLLLSTLFAHYPDIEIENLTGESPDFIINYQGQSIGVEVSEIINHFELKKKESYINHIFRTVESLLADYKSLSGIYYLSIDYHQDDFYQQPEQLIKEISSAITNNKNTKFVKHIRRTPHHKGVLLFLEYRFSLFDELHSEKIRQVIEKKNSKYKLYHSKAKECWLVLVSNMYNIASRYTYIHAKEELKNISSPFSRILHIENLHSQMMVIK</sequence>
<name>A0A085BFI8_9FLAO</name>
<dbReference type="EMBL" id="JPLY01000004">
    <property type="protein sequence ID" value="KFC21233.1"/>
    <property type="molecule type" value="Genomic_DNA"/>
</dbReference>
<evidence type="ECO:0000313" key="2">
    <source>
        <dbReference type="Proteomes" id="UP000028623"/>
    </source>
</evidence>
<dbReference type="STRING" id="421072.SAMN04488097_0623"/>
<dbReference type="Proteomes" id="UP000028623">
    <property type="component" value="Unassembled WGS sequence"/>
</dbReference>
<protein>
    <submittedName>
        <fullName evidence="1">Uncharacterized protein</fullName>
    </submittedName>
</protein>
<organism evidence="1 2">
    <name type="scientific">Epilithonimonas lactis</name>
    <dbReference type="NCBI Taxonomy" id="421072"/>
    <lineage>
        <taxon>Bacteria</taxon>
        <taxon>Pseudomonadati</taxon>
        <taxon>Bacteroidota</taxon>
        <taxon>Flavobacteriia</taxon>
        <taxon>Flavobacteriales</taxon>
        <taxon>Weeksellaceae</taxon>
        <taxon>Chryseobacterium group</taxon>
        <taxon>Epilithonimonas</taxon>
    </lineage>
</organism>
<dbReference type="RefSeq" id="WP_034977022.1">
    <property type="nucleotide sequence ID" value="NZ_FOFI01000001.1"/>
</dbReference>
<evidence type="ECO:0000313" key="1">
    <source>
        <dbReference type="EMBL" id="KFC21233.1"/>
    </source>
</evidence>
<keyword evidence="2" id="KW-1185">Reference proteome</keyword>